<evidence type="ECO:0000313" key="4">
    <source>
        <dbReference type="Proteomes" id="UP000322110"/>
    </source>
</evidence>
<organism evidence="3 4">
    <name type="scientific">Teichococcus oryzae</name>
    <dbReference type="NCBI Taxonomy" id="1608942"/>
    <lineage>
        <taxon>Bacteria</taxon>
        <taxon>Pseudomonadati</taxon>
        <taxon>Pseudomonadota</taxon>
        <taxon>Alphaproteobacteria</taxon>
        <taxon>Acetobacterales</taxon>
        <taxon>Roseomonadaceae</taxon>
        <taxon>Roseomonas</taxon>
    </lineage>
</organism>
<keyword evidence="1" id="KW-1133">Transmembrane helix</keyword>
<name>A0A5B2TBX4_9PROT</name>
<comment type="caution">
    <text evidence="3">The sequence shown here is derived from an EMBL/GenBank/DDBJ whole genome shotgun (WGS) entry which is preliminary data.</text>
</comment>
<feature type="domain" description="Putative Flp pilus-assembly TadG-like N-terminal" evidence="2">
    <location>
        <begin position="52"/>
        <end position="99"/>
    </location>
</feature>
<accession>A0A5B2TBX4</accession>
<keyword evidence="4" id="KW-1185">Reference proteome</keyword>
<gene>
    <name evidence="3" type="ORF">F0Q34_20780</name>
</gene>
<keyword evidence="1" id="KW-0472">Membrane</keyword>
<evidence type="ECO:0000256" key="1">
    <source>
        <dbReference type="SAM" id="Phobius"/>
    </source>
</evidence>
<evidence type="ECO:0000313" key="3">
    <source>
        <dbReference type="EMBL" id="KAA2211300.1"/>
    </source>
</evidence>
<dbReference type="InterPro" id="IPR028087">
    <property type="entry name" value="Tad_N"/>
</dbReference>
<protein>
    <recommendedName>
        <fullName evidence="2">Putative Flp pilus-assembly TadG-like N-terminal domain-containing protein</fullName>
    </recommendedName>
</protein>
<sequence length="497" mass="51507">MRTFIMRKYRRFWPSALIGLVIVSARAPTLLPRLYPAALLRLLSRLRQDRRGATALLFAVSATALLGTVALAAEGGLLYLVQQRAQSAADLAAVAAASAAEARTRGAALAAGIEVAGLNGFGTSSETTLAVRNPPANGTFKGNNQAYEVEIRRRQPLALAGALFGQPEGEVGARAVAMLKGSTQVCLLALNGTVSVSSFSKFTAQGCALGANGTGAGAVKIDNSGSFSAQGVVTAGTCSGCTNSNVKLTEGYQDRAPAIADPYAKLNNLTVPNPPCTASTTIQFTSRAEIPRYEQTGTAFCNASYRIGKDSKIALDPGTYIFRDASLTISSLSELTCNGCTFILVGTGSGTTASFSAENLSSFACENCTIALLGSKPGQVNFTSLSTARLTAPLTNSYDPALSGMIIVRSDSGPVGSSSSPTLRMSNLSSIDLLGGIYVPNGYTKITSMSAPNPSTCLPIVVGTLEIGQLSNFPFDVSGCPARKTAIPEIRVPRLVE</sequence>
<proteinExistence type="predicted"/>
<dbReference type="Proteomes" id="UP000322110">
    <property type="component" value="Unassembled WGS sequence"/>
</dbReference>
<dbReference type="Pfam" id="PF13400">
    <property type="entry name" value="Tad"/>
    <property type="match status" value="1"/>
</dbReference>
<keyword evidence="1" id="KW-0812">Transmembrane</keyword>
<dbReference type="AlphaFoldDB" id="A0A5B2TBX4"/>
<feature type="transmembrane region" description="Helical" evidence="1">
    <location>
        <begin position="55"/>
        <end position="81"/>
    </location>
</feature>
<dbReference type="EMBL" id="VUKA01000037">
    <property type="protein sequence ID" value="KAA2211300.1"/>
    <property type="molecule type" value="Genomic_DNA"/>
</dbReference>
<reference evidence="3 4" key="1">
    <citation type="journal article" date="2015" name="Int. J. Syst. Evol. Microbiol.">
        <title>Roseomonas oryzae sp. nov., isolated from paddy rhizosphere soil.</title>
        <authorList>
            <person name="Ramaprasad E.V."/>
            <person name="Sasikala Ch."/>
            <person name="Ramana Ch.V."/>
        </authorList>
    </citation>
    <scope>NUCLEOTIDE SEQUENCE [LARGE SCALE GENOMIC DNA]</scope>
    <source>
        <strain evidence="3 4">KCTC 42542</strain>
    </source>
</reference>
<evidence type="ECO:0000259" key="2">
    <source>
        <dbReference type="Pfam" id="PF13400"/>
    </source>
</evidence>